<accession>F6RWZ5</accession>
<reference evidence="4" key="3">
    <citation type="submission" date="2025-08" db="UniProtKB">
        <authorList>
            <consortium name="Ensembl"/>
        </authorList>
    </citation>
    <scope>IDENTIFICATION</scope>
</reference>
<dbReference type="EMBL" id="EAAA01002383">
    <property type="status" value="NOT_ANNOTATED_CDS"/>
    <property type="molecule type" value="Genomic_DNA"/>
</dbReference>
<organism evidence="4 5">
    <name type="scientific">Ciona intestinalis</name>
    <name type="common">Transparent sea squirt</name>
    <name type="synonym">Ascidia intestinalis</name>
    <dbReference type="NCBI Taxonomy" id="7719"/>
    <lineage>
        <taxon>Eukaryota</taxon>
        <taxon>Metazoa</taxon>
        <taxon>Chordata</taxon>
        <taxon>Tunicata</taxon>
        <taxon>Ascidiacea</taxon>
        <taxon>Phlebobranchia</taxon>
        <taxon>Cionidae</taxon>
        <taxon>Ciona</taxon>
    </lineage>
</organism>
<dbReference type="CDD" id="cd18186">
    <property type="entry name" value="BTB_POZ_ZBTB_KLHL-like"/>
    <property type="match status" value="1"/>
</dbReference>
<feature type="domain" description="BTB" evidence="3">
    <location>
        <begin position="27"/>
        <end position="97"/>
    </location>
</feature>
<evidence type="ECO:0000259" key="3">
    <source>
        <dbReference type="PROSITE" id="PS50097"/>
    </source>
</evidence>
<dbReference type="InParanoid" id="F6RWZ5"/>
<evidence type="ECO:0000256" key="2">
    <source>
        <dbReference type="SAM" id="MobiDB-lite"/>
    </source>
</evidence>
<evidence type="ECO:0000256" key="1">
    <source>
        <dbReference type="SAM" id="Coils"/>
    </source>
</evidence>
<dbReference type="SUPFAM" id="SSF54695">
    <property type="entry name" value="POZ domain"/>
    <property type="match status" value="1"/>
</dbReference>
<dbReference type="InterPro" id="IPR000210">
    <property type="entry name" value="BTB/POZ_dom"/>
</dbReference>
<dbReference type="PROSITE" id="PS50097">
    <property type="entry name" value="BTB"/>
    <property type="match status" value="1"/>
</dbReference>
<protein>
    <recommendedName>
        <fullName evidence="3">BTB domain-containing protein</fullName>
    </recommendedName>
</protein>
<dbReference type="FunCoup" id="F6RWZ5">
    <property type="interactions" value="20"/>
</dbReference>
<reference evidence="5" key="1">
    <citation type="journal article" date="2002" name="Science">
        <title>The draft genome of Ciona intestinalis: insights into chordate and vertebrate origins.</title>
        <authorList>
            <person name="Dehal P."/>
            <person name="Satou Y."/>
            <person name="Campbell R.K."/>
            <person name="Chapman J."/>
            <person name="Degnan B."/>
            <person name="De Tomaso A."/>
            <person name="Davidson B."/>
            <person name="Di Gregorio A."/>
            <person name="Gelpke M."/>
            <person name="Goodstein D.M."/>
            <person name="Harafuji N."/>
            <person name="Hastings K.E."/>
            <person name="Ho I."/>
            <person name="Hotta K."/>
            <person name="Huang W."/>
            <person name="Kawashima T."/>
            <person name="Lemaire P."/>
            <person name="Martinez D."/>
            <person name="Meinertzhagen I.A."/>
            <person name="Necula S."/>
            <person name="Nonaka M."/>
            <person name="Putnam N."/>
            <person name="Rash S."/>
            <person name="Saiga H."/>
            <person name="Satake M."/>
            <person name="Terry A."/>
            <person name="Yamada L."/>
            <person name="Wang H.G."/>
            <person name="Awazu S."/>
            <person name="Azumi K."/>
            <person name="Boore J."/>
            <person name="Branno M."/>
            <person name="Chin-Bow S."/>
            <person name="DeSantis R."/>
            <person name="Doyle S."/>
            <person name="Francino P."/>
            <person name="Keys D.N."/>
            <person name="Haga S."/>
            <person name="Hayashi H."/>
            <person name="Hino K."/>
            <person name="Imai K.S."/>
            <person name="Inaba K."/>
            <person name="Kano S."/>
            <person name="Kobayashi K."/>
            <person name="Kobayashi M."/>
            <person name="Lee B.I."/>
            <person name="Makabe K.W."/>
            <person name="Manohar C."/>
            <person name="Matassi G."/>
            <person name="Medina M."/>
            <person name="Mochizuki Y."/>
            <person name="Mount S."/>
            <person name="Morishita T."/>
            <person name="Miura S."/>
            <person name="Nakayama A."/>
            <person name="Nishizaka S."/>
            <person name="Nomoto H."/>
            <person name="Ohta F."/>
            <person name="Oishi K."/>
            <person name="Rigoutsos I."/>
            <person name="Sano M."/>
            <person name="Sasaki A."/>
            <person name="Sasakura Y."/>
            <person name="Shoguchi E."/>
            <person name="Shin-i T."/>
            <person name="Spagnuolo A."/>
            <person name="Stainier D."/>
            <person name="Suzuki M.M."/>
            <person name="Tassy O."/>
            <person name="Takatori N."/>
            <person name="Tokuoka M."/>
            <person name="Yagi K."/>
            <person name="Yoshizaki F."/>
            <person name="Wada S."/>
            <person name="Zhang C."/>
            <person name="Hyatt P.D."/>
            <person name="Larimer F."/>
            <person name="Detter C."/>
            <person name="Doggett N."/>
            <person name="Glavina T."/>
            <person name="Hawkins T."/>
            <person name="Richardson P."/>
            <person name="Lucas S."/>
            <person name="Kohara Y."/>
            <person name="Levine M."/>
            <person name="Satoh N."/>
            <person name="Rokhsar D.S."/>
        </authorList>
    </citation>
    <scope>NUCLEOTIDE SEQUENCE [LARGE SCALE GENOMIC DNA]</scope>
</reference>
<reference evidence="4" key="2">
    <citation type="journal article" date="2008" name="Genome Biol.">
        <title>Improved genome assembly and evidence-based global gene model set for the chordate Ciona intestinalis: new insight into intron and operon populations.</title>
        <authorList>
            <person name="Satou Y."/>
            <person name="Mineta K."/>
            <person name="Ogasawara M."/>
            <person name="Sasakura Y."/>
            <person name="Shoguchi E."/>
            <person name="Ueno K."/>
            <person name="Yamada L."/>
            <person name="Matsumoto J."/>
            <person name="Wasserscheid J."/>
            <person name="Dewar K."/>
            <person name="Wiley G.B."/>
            <person name="Macmil S.L."/>
            <person name="Roe B.A."/>
            <person name="Zeller R.W."/>
            <person name="Hastings K.E."/>
            <person name="Lemaire P."/>
            <person name="Lindquist E."/>
            <person name="Endo T."/>
            <person name="Hotta K."/>
            <person name="Inaba K."/>
        </authorList>
    </citation>
    <scope>NUCLEOTIDE SEQUENCE [LARGE SCALE GENOMIC DNA]</scope>
    <source>
        <strain evidence="4">wild type</strain>
    </source>
</reference>
<evidence type="ECO:0000313" key="5">
    <source>
        <dbReference type="Proteomes" id="UP000008144"/>
    </source>
</evidence>
<feature type="compositionally biased region" description="Basic residues" evidence="2">
    <location>
        <begin position="427"/>
        <end position="436"/>
    </location>
</feature>
<dbReference type="InterPro" id="IPR050457">
    <property type="entry name" value="ZnFinger_BTB_dom_contain"/>
</dbReference>
<dbReference type="Ensembl" id="ENSCINT00000022884.2">
    <property type="protein sequence ID" value="ENSCINP00000022638.2"/>
    <property type="gene ID" value="ENSCING00000012000.2"/>
</dbReference>
<dbReference type="HOGENOM" id="CLU_580814_0_0_1"/>
<keyword evidence="5" id="KW-1185">Reference proteome</keyword>
<feature type="compositionally biased region" description="Polar residues" evidence="2">
    <location>
        <begin position="168"/>
        <end position="200"/>
    </location>
</feature>
<feature type="coiled-coil region" evidence="1">
    <location>
        <begin position="368"/>
        <end position="398"/>
    </location>
</feature>
<dbReference type="SMART" id="SM00225">
    <property type="entry name" value="BTB"/>
    <property type="match status" value="1"/>
</dbReference>
<dbReference type="Proteomes" id="UP000008144">
    <property type="component" value="Chromosome 7"/>
</dbReference>
<dbReference type="AlphaFoldDB" id="F6RWZ5"/>
<dbReference type="Gene3D" id="3.30.710.10">
    <property type="entry name" value="Potassium Channel Kv1.1, Chain A"/>
    <property type="match status" value="1"/>
</dbReference>
<feature type="compositionally biased region" description="Polar residues" evidence="2">
    <location>
        <begin position="133"/>
        <end position="153"/>
    </location>
</feature>
<keyword evidence="1" id="KW-0175">Coiled coil</keyword>
<name>F6RWZ5_CIOIN</name>
<proteinExistence type="predicted"/>
<reference evidence="4" key="4">
    <citation type="submission" date="2025-09" db="UniProtKB">
        <authorList>
            <consortium name="Ensembl"/>
        </authorList>
    </citation>
    <scope>IDENTIFICATION</scope>
</reference>
<feature type="region of interest" description="Disordered" evidence="2">
    <location>
        <begin position="416"/>
        <end position="471"/>
    </location>
</feature>
<dbReference type="PANTHER" id="PTHR46105">
    <property type="entry name" value="AGAP004733-PA"/>
    <property type="match status" value="1"/>
</dbReference>
<dbReference type="InterPro" id="IPR011333">
    <property type="entry name" value="SKP1/BTB/POZ_sf"/>
</dbReference>
<sequence length="471" mass="51837">MPGKVGLEHAARLAAHLSMQRELGKYCDVCICVAEKRFLAHKCVLSANSSKLDALILDAIGNNSNSQDIEIEIQGVSPVGFEKLLEYFYVGEMNLEPHTVMPVWMTAAYLELPDVVSKCNDYCQRSVTCVSSNQPPTEETVKTSDMNNNSSGGMEQGMATLSPPNPCISPTAQVSASPKPGSTQHEQGPKYSQMNTVSATTKEDSPGVEQIGVQHSGSASQKVASHEENGIAWTPLQNATGETFSQNSGSSNNIQNYQQFHANTTQTWSQPQQTWVTTSYQDQPLQVQLASDSNQPAHTPNNLIVIKEGNGSTPEDGEIQIQANDGTFTVPSSGTSMVYTHPSNIQHASIIDVNKLSENNCIGDKGNCENIMLQVERLRIQHQQLQRLQQQQQAQQNADDLQRTGQPPLLMNYLPQQQQHADEPPRKKSKKKKSSRSKSSDTDLPSDMEMQNYQQSTVTPLPMHTQQNQQM</sequence>
<dbReference type="GeneTree" id="ENSGT00940000174166"/>
<dbReference type="Pfam" id="PF00651">
    <property type="entry name" value="BTB"/>
    <property type="match status" value="1"/>
</dbReference>
<evidence type="ECO:0000313" key="4">
    <source>
        <dbReference type="Ensembl" id="ENSCINP00000022638.2"/>
    </source>
</evidence>
<feature type="compositionally biased region" description="Polar residues" evidence="2">
    <location>
        <begin position="449"/>
        <end position="471"/>
    </location>
</feature>
<feature type="region of interest" description="Disordered" evidence="2">
    <location>
        <begin position="133"/>
        <end position="202"/>
    </location>
</feature>
<dbReference type="PANTHER" id="PTHR46105:SF28">
    <property type="entry name" value="ZINC FINGER PROTEIN 37-LIKE"/>
    <property type="match status" value="1"/>
</dbReference>